<dbReference type="InterPro" id="IPR025857">
    <property type="entry name" value="MacB_PCD"/>
</dbReference>
<evidence type="ECO:0000313" key="11">
    <source>
        <dbReference type="Proteomes" id="UP000772812"/>
    </source>
</evidence>
<protein>
    <submittedName>
        <fullName evidence="10">FtsX-like permease family protein</fullName>
    </submittedName>
</protein>
<dbReference type="InterPro" id="IPR003838">
    <property type="entry name" value="ABC3_permease_C"/>
</dbReference>
<keyword evidence="11" id="KW-1185">Reference proteome</keyword>
<evidence type="ECO:0000256" key="3">
    <source>
        <dbReference type="ARBA" id="ARBA00022692"/>
    </source>
</evidence>
<feature type="transmembrane region" description="Helical" evidence="7">
    <location>
        <begin position="283"/>
        <end position="311"/>
    </location>
</feature>
<keyword evidence="5 7" id="KW-0472">Membrane</keyword>
<evidence type="ECO:0000256" key="2">
    <source>
        <dbReference type="ARBA" id="ARBA00022475"/>
    </source>
</evidence>
<comment type="similarity">
    <text evidence="6">Belongs to the ABC-4 integral membrane protein family.</text>
</comment>
<name>A0ABS1GG38_9AQUI</name>
<sequence length="410" mass="46000">MILLHKVFLYIAVIVRIFREYRLRSALSVLGVGFGTFALISMVSISNSLQEKSRQEVEKFGKNLVVVKAGKVRVFRRSSRSITSAKTLKISDALAIKQHIDHVKTVLPSFQISYPIRKEGTTIFSTIIGVGKEYPQVRNIKVMKGRFYSEKEEKSGEKVIVLGYKIAKDFFGNEEPVGKTLLIFRVPCRVIGVMEEKGTDVSGEDQDSLIYTPLKTAMRRLANVDYINTIYVQVDSREKINYVKNKIRKLLRKRHHIKPGEKEDFTVLSPDDYLRMEKEALHIFSLLGGVSATISFIIGGIGILSIMILIVNERIEEIGIRRAVGAKKSDILLQFLLEANLIALSGSVGGVLAGSIFSFAVFHLFSLPAMLSLEWVFFSFLLSFITGALSGIYPAYRASTVKPIQALRRI</sequence>
<keyword evidence="4 7" id="KW-1133">Transmembrane helix</keyword>
<reference evidence="10 11" key="1">
    <citation type="journal article" date="2021" name="Syst. Appl. Microbiol.">
        <title>Persephonella atlantica sp. nov.: How to adapt to physico-chemical gradients in high temperature hydrothermal habitats.</title>
        <authorList>
            <person name="Francois D.X."/>
            <person name="Godfroy A."/>
            <person name="Mathien C."/>
            <person name="Aube J."/>
            <person name="Cathalot C."/>
            <person name="Lesongeur F."/>
            <person name="L'Haridon S."/>
            <person name="Philippon X."/>
            <person name="Roussel E.G."/>
        </authorList>
    </citation>
    <scope>NUCLEOTIDE SEQUENCE [LARGE SCALE GENOMIC DNA]</scope>
    <source>
        <strain evidence="10 11">MO1340</strain>
    </source>
</reference>
<evidence type="ECO:0000256" key="1">
    <source>
        <dbReference type="ARBA" id="ARBA00004651"/>
    </source>
</evidence>
<comment type="caution">
    <text evidence="10">The sequence shown here is derived from an EMBL/GenBank/DDBJ whole genome shotgun (WGS) entry which is preliminary data.</text>
</comment>
<comment type="subcellular location">
    <subcellularLocation>
        <location evidence="1">Cell membrane</location>
        <topology evidence="1">Multi-pass membrane protein</topology>
    </subcellularLocation>
</comment>
<dbReference type="RefSeq" id="WP_200673284.1">
    <property type="nucleotide sequence ID" value="NZ_JAACYA010000001.1"/>
</dbReference>
<proteinExistence type="inferred from homology"/>
<dbReference type="Pfam" id="PF12704">
    <property type="entry name" value="MacB_PCD"/>
    <property type="match status" value="1"/>
</dbReference>
<keyword evidence="2" id="KW-1003">Cell membrane</keyword>
<dbReference type="PANTHER" id="PTHR30572">
    <property type="entry name" value="MEMBRANE COMPONENT OF TRANSPORTER-RELATED"/>
    <property type="match status" value="1"/>
</dbReference>
<accession>A0ABS1GG38</accession>
<keyword evidence="3 7" id="KW-0812">Transmembrane</keyword>
<evidence type="ECO:0000313" key="10">
    <source>
        <dbReference type="EMBL" id="MBK3331883.1"/>
    </source>
</evidence>
<dbReference type="Proteomes" id="UP000772812">
    <property type="component" value="Unassembled WGS sequence"/>
</dbReference>
<evidence type="ECO:0000256" key="5">
    <source>
        <dbReference type="ARBA" id="ARBA00023136"/>
    </source>
</evidence>
<dbReference type="EMBL" id="JAACYA010000001">
    <property type="protein sequence ID" value="MBK3331883.1"/>
    <property type="molecule type" value="Genomic_DNA"/>
</dbReference>
<dbReference type="InterPro" id="IPR050250">
    <property type="entry name" value="Macrolide_Exporter_MacB"/>
</dbReference>
<feature type="domain" description="ABC3 transporter permease C-terminal" evidence="8">
    <location>
        <begin position="291"/>
        <end position="402"/>
    </location>
</feature>
<organism evidence="10 11">
    <name type="scientific">Persephonella atlantica</name>
    <dbReference type="NCBI Taxonomy" id="2699429"/>
    <lineage>
        <taxon>Bacteria</taxon>
        <taxon>Pseudomonadati</taxon>
        <taxon>Aquificota</taxon>
        <taxon>Aquificia</taxon>
        <taxon>Aquificales</taxon>
        <taxon>Hydrogenothermaceae</taxon>
        <taxon>Persephonella</taxon>
    </lineage>
</organism>
<evidence type="ECO:0000256" key="6">
    <source>
        <dbReference type="ARBA" id="ARBA00038076"/>
    </source>
</evidence>
<evidence type="ECO:0000256" key="7">
    <source>
        <dbReference type="SAM" id="Phobius"/>
    </source>
</evidence>
<dbReference type="Pfam" id="PF02687">
    <property type="entry name" value="FtsX"/>
    <property type="match status" value="1"/>
</dbReference>
<gene>
    <name evidence="10" type="ORF">GWK41_02225</name>
</gene>
<evidence type="ECO:0000256" key="4">
    <source>
        <dbReference type="ARBA" id="ARBA00022989"/>
    </source>
</evidence>
<dbReference type="PANTHER" id="PTHR30572:SF4">
    <property type="entry name" value="ABC TRANSPORTER PERMEASE YTRF"/>
    <property type="match status" value="1"/>
</dbReference>
<feature type="domain" description="MacB-like periplasmic core" evidence="9">
    <location>
        <begin position="25"/>
        <end position="249"/>
    </location>
</feature>
<feature type="transmembrane region" description="Helical" evidence="7">
    <location>
        <begin position="26"/>
        <end position="45"/>
    </location>
</feature>
<evidence type="ECO:0000259" key="9">
    <source>
        <dbReference type="Pfam" id="PF12704"/>
    </source>
</evidence>
<feature type="transmembrane region" description="Helical" evidence="7">
    <location>
        <begin position="332"/>
        <end position="365"/>
    </location>
</feature>
<evidence type="ECO:0000259" key="8">
    <source>
        <dbReference type="Pfam" id="PF02687"/>
    </source>
</evidence>
<feature type="transmembrane region" description="Helical" evidence="7">
    <location>
        <begin position="377"/>
        <end position="396"/>
    </location>
</feature>